<dbReference type="OrthoDB" id="9815825at2"/>
<sequence length="371" mass="39939">MGEDTDRIPRERPVLDLFTPIAAACELSIPEALRRPVGVLGAGAIVQVAHLPAYRRHGVPVAAICDLDPARAEEVRARFDLPAVRTVDELLSDPSIEVVDIAVVPHAQPALAERALRAGKHVLAQKPLAEDSATASRLAGIAAETGRELVVNHQMRYGEGMAAARAIAEAGWLGEVTTVTFDVDISTDWSAWDWLLNSPKLDLFYHSIHYFDTIRALFGSPERVFCAGSRRPGQAAAGETRTMTTMLWPGGRRALVHVNHENLTGDHHARFRIDGSAGSVRGTIGLLYDYPDGRPDTLEVQSTVLPTDGWVPYPVTSRWIPDAFAGPMRALLSSIAGGPTAPTHAADAVETVRLVEACYAAMATGETQKLG</sequence>
<dbReference type="InterPro" id="IPR055170">
    <property type="entry name" value="GFO_IDH_MocA-like_dom"/>
</dbReference>
<evidence type="ECO:0000259" key="3">
    <source>
        <dbReference type="Pfam" id="PF01408"/>
    </source>
</evidence>
<reference evidence="5 6" key="1">
    <citation type="submission" date="2016-10" db="EMBL/GenBank/DDBJ databases">
        <authorList>
            <person name="de Groot N.N."/>
        </authorList>
    </citation>
    <scope>NUCLEOTIDE SEQUENCE [LARGE SCALE GENOMIC DNA]</scope>
    <source>
        <strain evidence="5 6">DSM 44993</strain>
    </source>
</reference>
<dbReference type="GO" id="GO:0000166">
    <property type="term" value="F:nucleotide binding"/>
    <property type="evidence" value="ECO:0007669"/>
    <property type="project" value="InterPro"/>
</dbReference>
<dbReference type="STRING" id="394193.SAMN04489732_104355"/>
<evidence type="ECO:0000313" key="5">
    <source>
        <dbReference type="EMBL" id="SEP19849.1"/>
    </source>
</evidence>
<dbReference type="GO" id="GO:0016491">
    <property type="term" value="F:oxidoreductase activity"/>
    <property type="evidence" value="ECO:0007669"/>
    <property type="project" value="UniProtKB-KW"/>
</dbReference>
<feature type="domain" description="Gfo/Idh/MocA-like oxidoreductase N-terminal" evidence="3">
    <location>
        <begin position="37"/>
        <end position="153"/>
    </location>
</feature>
<proteinExistence type="inferred from homology"/>
<dbReference type="Gene3D" id="3.30.360.10">
    <property type="entry name" value="Dihydrodipicolinate Reductase, domain 2"/>
    <property type="match status" value="1"/>
</dbReference>
<comment type="similarity">
    <text evidence="1">Belongs to the Gfo/Idh/MocA family.</text>
</comment>
<dbReference type="EMBL" id="FOEF01000004">
    <property type="protein sequence ID" value="SEP19849.1"/>
    <property type="molecule type" value="Genomic_DNA"/>
</dbReference>
<dbReference type="RefSeq" id="WP_091616930.1">
    <property type="nucleotide sequence ID" value="NZ_FOEF01000004.1"/>
</dbReference>
<evidence type="ECO:0000259" key="4">
    <source>
        <dbReference type="Pfam" id="PF22725"/>
    </source>
</evidence>
<name>A0A1H8VWR7_9PSEU</name>
<dbReference type="PANTHER" id="PTHR43708">
    <property type="entry name" value="CONSERVED EXPRESSED OXIDOREDUCTASE (EUROFUNG)"/>
    <property type="match status" value="1"/>
</dbReference>
<dbReference type="Pfam" id="PF01408">
    <property type="entry name" value="GFO_IDH_MocA"/>
    <property type="match status" value="1"/>
</dbReference>
<dbReference type="InterPro" id="IPR036291">
    <property type="entry name" value="NAD(P)-bd_dom_sf"/>
</dbReference>
<dbReference type="Pfam" id="PF22725">
    <property type="entry name" value="GFO_IDH_MocA_C3"/>
    <property type="match status" value="1"/>
</dbReference>
<dbReference type="Gene3D" id="3.40.50.720">
    <property type="entry name" value="NAD(P)-binding Rossmann-like Domain"/>
    <property type="match status" value="1"/>
</dbReference>
<dbReference type="SUPFAM" id="SSF55347">
    <property type="entry name" value="Glyceraldehyde-3-phosphate dehydrogenase-like, C-terminal domain"/>
    <property type="match status" value="1"/>
</dbReference>
<dbReference type="SUPFAM" id="SSF51735">
    <property type="entry name" value="NAD(P)-binding Rossmann-fold domains"/>
    <property type="match status" value="1"/>
</dbReference>
<evidence type="ECO:0000256" key="1">
    <source>
        <dbReference type="ARBA" id="ARBA00010928"/>
    </source>
</evidence>
<feature type="domain" description="GFO/IDH/MocA-like oxidoreductase" evidence="4">
    <location>
        <begin position="162"/>
        <end position="281"/>
    </location>
</feature>
<organism evidence="5 6">
    <name type="scientific">Amycolatopsis saalfeldensis</name>
    <dbReference type="NCBI Taxonomy" id="394193"/>
    <lineage>
        <taxon>Bacteria</taxon>
        <taxon>Bacillati</taxon>
        <taxon>Actinomycetota</taxon>
        <taxon>Actinomycetes</taxon>
        <taxon>Pseudonocardiales</taxon>
        <taxon>Pseudonocardiaceae</taxon>
        <taxon>Amycolatopsis</taxon>
    </lineage>
</organism>
<dbReference type="Proteomes" id="UP000198582">
    <property type="component" value="Unassembled WGS sequence"/>
</dbReference>
<protein>
    <submittedName>
        <fullName evidence="5">Predicted dehydrogenase</fullName>
    </submittedName>
</protein>
<evidence type="ECO:0000256" key="2">
    <source>
        <dbReference type="ARBA" id="ARBA00023002"/>
    </source>
</evidence>
<gene>
    <name evidence="5" type="ORF">SAMN04489732_104355</name>
</gene>
<keyword evidence="6" id="KW-1185">Reference proteome</keyword>
<dbReference type="PANTHER" id="PTHR43708:SF5">
    <property type="entry name" value="CONSERVED EXPRESSED OXIDOREDUCTASE (EUROFUNG)-RELATED"/>
    <property type="match status" value="1"/>
</dbReference>
<dbReference type="InterPro" id="IPR051317">
    <property type="entry name" value="Gfo/Idh/MocA_oxidoreduct"/>
</dbReference>
<dbReference type="InterPro" id="IPR000683">
    <property type="entry name" value="Gfo/Idh/MocA-like_OxRdtase_N"/>
</dbReference>
<accession>A0A1H8VWR7</accession>
<keyword evidence="2" id="KW-0560">Oxidoreductase</keyword>
<evidence type="ECO:0000313" key="6">
    <source>
        <dbReference type="Proteomes" id="UP000198582"/>
    </source>
</evidence>
<dbReference type="AlphaFoldDB" id="A0A1H8VWR7"/>